<reference evidence="2" key="1">
    <citation type="journal article" date="2020" name="Stud. Mycol.">
        <title>101 Dothideomycetes genomes: a test case for predicting lifestyles and emergence of pathogens.</title>
        <authorList>
            <person name="Haridas S."/>
            <person name="Albert R."/>
            <person name="Binder M."/>
            <person name="Bloem J."/>
            <person name="Labutti K."/>
            <person name="Salamov A."/>
            <person name="Andreopoulos B."/>
            <person name="Baker S."/>
            <person name="Barry K."/>
            <person name="Bills G."/>
            <person name="Bluhm B."/>
            <person name="Cannon C."/>
            <person name="Castanera R."/>
            <person name="Culley D."/>
            <person name="Daum C."/>
            <person name="Ezra D."/>
            <person name="Gonzalez J."/>
            <person name="Henrissat B."/>
            <person name="Kuo A."/>
            <person name="Liang C."/>
            <person name="Lipzen A."/>
            <person name="Lutzoni F."/>
            <person name="Magnuson J."/>
            <person name="Mondo S."/>
            <person name="Nolan M."/>
            <person name="Ohm R."/>
            <person name="Pangilinan J."/>
            <person name="Park H.-J."/>
            <person name="Ramirez L."/>
            <person name="Alfaro M."/>
            <person name="Sun H."/>
            <person name="Tritt A."/>
            <person name="Yoshinaga Y."/>
            <person name="Zwiers L.-H."/>
            <person name="Turgeon B."/>
            <person name="Goodwin S."/>
            <person name="Spatafora J."/>
            <person name="Crous P."/>
            <person name="Grigoriev I."/>
        </authorList>
    </citation>
    <scope>NUCLEOTIDE SEQUENCE</scope>
    <source>
        <strain evidence="2">CBS 690.94</strain>
    </source>
</reference>
<comment type="caution">
    <text evidence="2">The sequence shown here is derived from an EMBL/GenBank/DDBJ whole genome shotgun (WGS) entry which is preliminary data.</text>
</comment>
<feature type="compositionally biased region" description="Polar residues" evidence="1">
    <location>
        <begin position="31"/>
        <end position="40"/>
    </location>
</feature>
<sequence>MVAASSPFGISKAAIERRINNQIPRKRHTPYSVTKNTTRVTPKHVARPKPKPRYACSTGKIDRSRVPQNRPEKRGANRTRIVGTGSDGISQWSARRILASRPHPFSPSKTLYKVQWETTWEDASGVNGLAATEWKEAVHEGGTFGFKARDGSEWTVLKDATCLENDSEDSQWEMWRAIRRNAVSEAEGGWFSGLKDGEFVFASEEDTTKARCTLGERWSEEEILATNVLRATWDQVKNDSELLETDIPLGSTKVRFIAQIDPWMLSEGDENHLDQEKQIGFSVAEIFRALIPNPLQGLDDDAFSKGNAHSNHSRWCGTLKTLIRKVPFIFKGGTWLQLLAFLLLGSEAFRGELALAGIEVQDDWCQRAREYDMHMYYEQIVDNRAAHEIQETFLNLRDFFRDLESNKEMTVESG</sequence>
<feature type="compositionally biased region" description="Basic and acidic residues" evidence="1">
    <location>
        <begin position="60"/>
        <end position="75"/>
    </location>
</feature>
<feature type="region of interest" description="Disordered" evidence="1">
    <location>
        <begin position="20"/>
        <end position="86"/>
    </location>
</feature>
<keyword evidence="3" id="KW-1185">Reference proteome</keyword>
<feature type="compositionally biased region" description="Basic residues" evidence="1">
    <location>
        <begin position="41"/>
        <end position="52"/>
    </location>
</feature>
<name>A0A9P4UBH6_9PLEO</name>
<organism evidence="2 3">
    <name type="scientific">Karstenula rhodostoma CBS 690.94</name>
    <dbReference type="NCBI Taxonomy" id="1392251"/>
    <lineage>
        <taxon>Eukaryota</taxon>
        <taxon>Fungi</taxon>
        <taxon>Dikarya</taxon>
        <taxon>Ascomycota</taxon>
        <taxon>Pezizomycotina</taxon>
        <taxon>Dothideomycetes</taxon>
        <taxon>Pleosporomycetidae</taxon>
        <taxon>Pleosporales</taxon>
        <taxon>Massarineae</taxon>
        <taxon>Didymosphaeriaceae</taxon>
        <taxon>Karstenula</taxon>
    </lineage>
</organism>
<dbReference type="AlphaFoldDB" id="A0A9P4UBH6"/>
<dbReference type="OrthoDB" id="3800963at2759"/>
<accession>A0A9P4UBH6</accession>
<protein>
    <submittedName>
        <fullName evidence="2">Uncharacterized protein</fullName>
    </submittedName>
</protein>
<evidence type="ECO:0000256" key="1">
    <source>
        <dbReference type="SAM" id="MobiDB-lite"/>
    </source>
</evidence>
<dbReference type="Proteomes" id="UP000799764">
    <property type="component" value="Unassembled WGS sequence"/>
</dbReference>
<proteinExistence type="predicted"/>
<dbReference type="EMBL" id="MU001503">
    <property type="protein sequence ID" value="KAF2443137.1"/>
    <property type="molecule type" value="Genomic_DNA"/>
</dbReference>
<evidence type="ECO:0000313" key="3">
    <source>
        <dbReference type="Proteomes" id="UP000799764"/>
    </source>
</evidence>
<evidence type="ECO:0000313" key="2">
    <source>
        <dbReference type="EMBL" id="KAF2443137.1"/>
    </source>
</evidence>
<gene>
    <name evidence="2" type="ORF">P171DRAFT_445637</name>
</gene>